<reference evidence="18" key="1">
    <citation type="submission" date="2012-03" db="EMBL/GenBank/DDBJ databases">
        <title>Complete sequence of Fervidobacterium pennivorans DSM 9078.</title>
        <authorList>
            <consortium name="US DOE Joint Genome Institute"/>
            <person name="Lucas S."/>
            <person name="Han J."/>
            <person name="Lapidus A."/>
            <person name="Cheng J.-F."/>
            <person name="Goodwin L."/>
            <person name="Pitluck S."/>
            <person name="Peters L."/>
            <person name="Ovchinnikova G."/>
            <person name="Lu M."/>
            <person name="Detter J.C."/>
            <person name="Han C."/>
            <person name="Tapia R."/>
            <person name="Land M."/>
            <person name="Hauser L."/>
            <person name="Kyrpides N."/>
            <person name="Ivanova N."/>
            <person name="Pagani I."/>
            <person name="Noll K.M."/>
            <person name="Woyke T."/>
        </authorList>
    </citation>
    <scope>NUCLEOTIDE SEQUENCE</scope>
    <source>
        <strain evidence="18">DSM 9078</strain>
    </source>
</reference>
<keyword evidence="5 16" id="KW-0963">Cytoplasm</keyword>
<keyword evidence="12 16" id="KW-0560">Oxidoreductase</keyword>
<dbReference type="InterPro" id="IPR016169">
    <property type="entry name" value="FAD-bd_PCMH_sub2"/>
</dbReference>
<name>H9UBK7_FERPD</name>
<evidence type="ECO:0000256" key="14">
    <source>
        <dbReference type="ARBA" id="ARBA00023316"/>
    </source>
</evidence>
<evidence type="ECO:0000256" key="7">
    <source>
        <dbReference type="ARBA" id="ARBA00022630"/>
    </source>
</evidence>
<dbReference type="NCBIfam" id="TIGR00179">
    <property type="entry name" value="murB"/>
    <property type="match status" value="1"/>
</dbReference>
<evidence type="ECO:0000256" key="3">
    <source>
        <dbReference type="ARBA" id="ARBA00004496"/>
    </source>
</evidence>
<comment type="function">
    <text evidence="2 16">Cell wall formation.</text>
</comment>
<keyword evidence="9 16" id="KW-0521">NADP</keyword>
<dbReference type="KEGG" id="fpe:Ferpe_0783"/>
<dbReference type="InterPro" id="IPR016167">
    <property type="entry name" value="FAD-bd_PCMH_sub1"/>
</dbReference>
<dbReference type="GO" id="GO:0008762">
    <property type="term" value="F:UDP-N-acetylmuramate dehydrogenase activity"/>
    <property type="evidence" value="ECO:0007669"/>
    <property type="project" value="UniProtKB-UniRule"/>
</dbReference>
<evidence type="ECO:0000256" key="6">
    <source>
        <dbReference type="ARBA" id="ARBA00022618"/>
    </source>
</evidence>
<comment type="catalytic activity">
    <reaction evidence="15 16">
        <text>UDP-N-acetyl-alpha-D-muramate + NADP(+) = UDP-N-acetyl-3-O-(1-carboxyvinyl)-alpha-D-glucosamine + NADPH + H(+)</text>
        <dbReference type="Rhea" id="RHEA:12248"/>
        <dbReference type="ChEBI" id="CHEBI:15378"/>
        <dbReference type="ChEBI" id="CHEBI:57783"/>
        <dbReference type="ChEBI" id="CHEBI:58349"/>
        <dbReference type="ChEBI" id="CHEBI:68483"/>
        <dbReference type="ChEBI" id="CHEBI:70757"/>
        <dbReference type="EC" id="1.3.1.98"/>
    </reaction>
</comment>
<evidence type="ECO:0000256" key="1">
    <source>
        <dbReference type="ARBA" id="ARBA00001974"/>
    </source>
</evidence>
<dbReference type="GO" id="GO:0071949">
    <property type="term" value="F:FAD binding"/>
    <property type="evidence" value="ECO:0007669"/>
    <property type="project" value="InterPro"/>
</dbReference>
<dbReference type="GO" id="GO:0009252">
    <property type="term" value="P:peptidoglycan biosynthetic process"/>
    <property type="evidence" value="ECO:0007669"/>
    <property type="project" value="UniProtKB-UniRule"/>
</dbReference>
<dbReference type="InterPro" id="IPR006094">
    <property type="entry name" value="Oxid_FAD_bind_N"/>
</dbReference>
<dbReference type="UniPathway" id="UPA00219"/>
<dbReference type="InterPro" id="IPR016166">
    <property type="entry name" value="FAD-bd_PCMH"/>
</dbReference>
<dbReference type="GO" id="GO:0008360">
    <property type="term" value="P:regulation of cell shape"/>
    <property type="evidence" value="ECO:0007669"/>
    <property type="project" value="UniProtKB-KW"/>
</dbReference>
<evidence type="ECO:0000256" key="12">
    <source>
        <dbReference type="ARBA" id="ARBA00023002"/>
    </source>
</evidence>
<dbReference type="PATRIC" id="fig|771875.3.peg.805"/>
<evidence type="ECO:0000256" key="9">
    <source>
        <dbReference type="ARBA" id="ARBA00022857"/>
    </source>
</evidence>
<keyword evidence="10 16" id="KW-0133">Cell shape</keyword>
<dbReference type="HOGENOM" id="CLU_035304_1_1_0"/>
<dbReference type="Pfam" id="PF02873">
    <property type="entry name" value="MurB_C"/>
    <property type="match status" value="1"/>
</dbReference>
<dbReference type="NCBIfam" id="NF010480">
    <property type="entry name" value="PRK13905.1"/>
    <property type="match status" value="1"/>
</dbReference>
<accession>H9UBK7</accession>
<evidence type="ECO:0000256" key="13">
    <source>
        <dbReference type="ARBA" id="ARBA00023306"/>
    </source>
</evidence>
<dbReference type="GO" id="GO:0005829">
    <property type="term" value="C:cytosol"/>
    <property type="evidence" value="ECO:0007669"/>
    <property type="project" value="TreeGrafter"/>
</dbReference>
<evidence type="ECO:0000259" key="17">
    <source>
        <dbReference type="PROSITE" id="PS51387"/>
    </source>
</evidence>
<dbReference type="EC" id="1.3.1.98" evidence="16"/>
<organism evidence="18 19">
    <name type="scientific">Fervidobacterium pennivorans (strain DSM 9078 / Ven5)</name>
    <dbReference type="NCBI Taxonomy" id="771875"/>
    <lineage>
        <taxon>Bacteria</taxon>
        <taxon>Thermotogati</taxon>
        <taxon>Thermotogota</taxon>
        <taxon>Thermotogae</taxon>
        <taxon>Thermotogales</taxon>
        <taxon>Fervidobacteriaceae</taxon>
        <taxon>Fervidobacterium</taxon>
    </lineage>
</organism>
<dbReference type="Gene3D" id="3.30.465.10">
    <property type="match status" value="1"/>
</dbReference>
<feature type="active site" description="Proton donor" evidence="16">
    <location>
        <position position="237"/>
    </location>
</feature>
<dbReference type="Gene3D" id="3.30.43.10">
    <property type="entry name" value="Uridine Diphospho-n-acetylenolpyruvylglucosamine Reductase, domain 2"/>
    <property type="match status" value="1"/>
</dbReference>
<evidence type="ECO:0000256" key="10">
    <source>
        <dbReference type="ARBA" id="ARBA00022960"/>
    </source>
</evidence>
<dbReference type="PANTHER" id="PTHR21071:SF4">
    <property type="entry name" value="UDP-N-ACETYLENOLPYRUVOYLGLUCOSAMINE REDUCTASE"/>
    <property type="match status" value="1"/>
</dbReference>
<dbReference type="GO" id="GO:0051301">
    <property type="term" value="P:cell division"/>
    <property type="evidence" value="ECO:0007669"/>
    <property type="project" value="UniProtKB-KW"/>
</dbReference>
<keyword evidence="7 16" id="KW-0285">Flavoprotein</keyword>
<dbReference type="eggNOG" id="COG0812">
    <property type="taxonomic scope" value="Bacteria"/>
</dbReference>
<dbReference type="STRING" id="771875.Ferpe_0783"/>
<dbReference type="PANTHER" id="PTHR21071">
    <property type="entry name" value="UDP-N-ACETYLENOLPYRUVOYLGLUCOSAMINE REDUCTASE"/>
    <property type="match status" value="1"/>
</dbReference>
<keyword evidence="6 16" id="KW-0132">Cell division</keyword>
<keyword evidence="19" id="KW-1185">Reference proteome</keyword>
<evidence type="ECO:0000313" key="19">
    <source>
        <dbReference type="Proteomes" id="UP000007384"/>
    </source>
</evidence>
<dbReference type="RefSeq" id="WP_014451343.1">
    <property type="nucleotide sequence ID" value="NC_017095.1"/>
</dbReference>
<feature type="domain" description="FAD-binding PCMH-type" evidence="17">
    <location>
        <begin position="44"/>
        <end position="223"/>
    </location>
</feature>
<evidence type="ECO:0000256" key="4">
    <source>
        <dbReference type="ARBA" id="ARBA00004752"/>
    </source>
</evidence>
<keyword evidence="8 16" id="KW-0274">FAD</keyword>
<sequence length="312" mass="34940">MDYTHDTLNEYIRGFKKSLIEKLWDLGCDLFFDENLSHHVSFRIGGSVPLFIIPSSMEGFLETIRLLKEYEVPFRVIGKGTNIIPTDDEKGFAVISTERIDFVEVHDEFITVSAGMSFKSLCLLALKHSLSGLEKAFGLPGSVGGAVYMNAGCYGWEMAQNVVSIKVFDGKNVETISPSEAQFSYRDSIFKHEKSLIILSAVLKLTIGDKESIREIMIDTMRKRYEKQPLEYPSAGSVFKRPRPDFYVGTAIESLGLKGYQIGGAQVSEKHAGFIINKGNATASDVLKLIDFIKGKVKEYYGVELETEVEIW</sequence>
<dbReference type="EMBL" id="CP003260">
    <property type="protein sequence ID" value="AFG34900.1"/>
    <property type="molecule type" value="Genomic_DNA"/>
</dbReference>
<dbReference type="InterPro" id="IPR003170">
    <property type="entry name" value="MurB"/>
</dbReference>
<evidence type="ECO:0000256" key="16">
    <source>
        <dbReference type="HAMAP-Rule" id="MF_00037"/>
    </source>
</evidence>
<evidence type="ECO:0000313" key="18">
    <source>
        <dbReference type="EMBL" id="AFG34900.1"/>
    </source>
</evidence>
<dbReference type="Proteomes" id="UP000007384">
    <property type="component" value="Chromosome"/>
</dbReference>
<feature type="active site" evidence="16">
    <location>
        <position position="186"/>
    </location>
</feature>
<evidence type="ECO:0000256" key="5">
    <source>
        <dbReference type="ARBA" id="ARBA00022490"/>
    </source>
</evidence>
<dbReference type="AlphaFoldDB" id="H9UBK7"/>
<dbReference type="Gene3D" id="3.90.78.10">
    <property type="entry name" value="UDP-N-acetylenolpyruvoylglucosamine reductase, C-terminal domain"/>
    <property type="match status" value="1"/>
</dbReference>
<keyword evidence="14 16" id="KW-0961">Cell wall biogenesis/degradation</keyword>
<dbReference type="InterPro" id="IPR036635">
    <property type="entry name" value="MurB_C_sf"/>
</dbReference>
<dbReference type="Pfam" id="PF01565">
    <property type="entry name" value="FAD_binding_4"/>
    <property type="match status" value="1"/>
</dbReference>
<proteinExistence type="inferred from homology"/>
<dbReference type="InterPro" id="IPR036318">
    <property type="entry name" value="FAD-bd_PCMH-like_sf"/>
</dbReference>
<gene>
    <name evidence="16" type="primary">murB</name>
    <name evidence="18" type="ordered locus">Ferpe_0783</name>
</gene>
<evidence type="ECO:0000256" key="8">
    <source>
        <dbReference type="ARBA" id="ARBA00022827"/>
    </source>
</evidence>
<keyword evidence="11 16" id="KW-0573">Peptidoglycan synthesis</keyword>
<dbReference type="PROSITE" id="PS51387">
    <property type="entry name" value="FAD_PCMH"/>
    <property type="match status" value="1"/>
</dbReference>
<protein>
    <recommendedName>
        <fullName evidence="16">UDP-N-acetylenolpyruvoylglucosamine reductase</fullName>
        <ecNumber evidence="16">1.3.1.98</ecNumber>
    </recommendedName>
    <alternativeName>
        <fullName evidence="16">UDP-N-acetylmuramate dehydrogenase</fullName>
    </alternativeName>
</protein>
<keyword evidence="13 16" id="KW-0131">Cell cycle</keyword>
<comment type="pathway">
    <text evidence="4 16">Cell wall biogenesis; peptidoglycan biosynthesis.</text>
</comment>
<feature type="active site" evidence="16">
    <location>
        <position position="308"/>
    </location>
</feature>
<dbReference type="InterPro" id="IPR011601">
    <property type="entry name" value="MurB_C"/>
</dbReference>
<comment type="similarity">
    <text evidence="16">Belongs to the MurB family.</text>
</comment>
<comment type="subcellular location">
    <subcellularLocation>
        <location evidence="3 16">Cytoplasm</location>
    </subcellularLocation>
</comment>
<comment type="cofactor">
    <cofactor evidence="1 16">
        <name>FAD</name>
        <dbReference type="ChEBI" id="CHEBI:57692"/>
    </cofactor>
</comment>
<dbReference type="HAMAP" id="MF_00037">
    <property type="entry name" value="MurB"/>
    <property type="match status" value="1"/>
</dbReference>
<dbReference type="GO" id="GO:0071555">
    <property type="term" value="P:cell wall organization"/>
    <property type="evidence" value="ECO:0007669"/>
    <property type="project" value="UniProtKB-KW"/>
</dbReference>
<evidence type="ECO:0000256" key="15">
    <source>
        <dbReference type="ARBA" id="ARBA00048914"/>
    </source>
</evidence>
<dbReference type="SUPFAM" id="SSF56194">
    <property type="entry name" value="Uridine diphospho-N-Acetylenolpyruvylglucosamine reductase, MurB, C-terminal domain"/>
    <property type="match status" value="1"/>
</dbReference>
<evidence type="ECO:0000256" key="2">
    <source>
        <dbReference type="ARBA" id="ARBA00003921"/>
    </source>
</evidence>
<dbReference type="SUPFAM" id="SSF56176">
    <property type="entry name" value="FAD-binding/transporter-associated domain-like"/>
    <property type="match status" value="1"/>
</dbReference>
<evidence type="ECO:0000256" key="11">
    <source>
        <dbReference type="ARBA" id="ARBA00022984"/>
    </source>
</evidence>